<dbReference type="GO" id="GO:0005634">
    <property type="term" value="C:nucleus"/>
    <property type="evidence" value="ECO:0007669"/>
    <property type="project" value="TreeGrafter"/>
</dbReference>
<evidence type="ECO:0000256" key="3">
    <source>
        <dbReference type="ARBA" id="ARBA00022737"/>
    </source>
</evidence>
<evidence type="ECO:0000313" key="8">
    <source>
        <dbReference type="EMBL" id="CAJ2507824.1"/>
    </source>
</evidence>
<dbReference type="InterPro" id="IPR036322">
    <property type="entry name" value="WD40_repeat_dom_sf"/>
</dbReference>
<feature type="repeat" description="WD" evidence="6">
    <location>
        <begin position="679"/>
        <end position="710"/>
    </location>
</feature>
<dbReference type="SUPFAM" id="SSF50978">
    <property type="entry name" value="WD40 repeat-like"/>
    <property type="match status" value="1"/>
</dbReference>
<keyword evidence="3" id="KW-0677">Repeat</keyword>
<dbReference type="InterPro" id="IPR001680">
    <property type="entry name" value="WD40_rpt"/>
</dbReference>
<dbReference type="Proteomes" id="UP001295740">
    <property type="component" value="Unassembled WGS sequence"/>
</dbReference>
<dbReference type="PROSITE" id="PS50082">
    <property type="entry name" value="WD_REPEATS_2"/>
    <property type="match status" value="3"/>
</dbReference>
<dbReference type="AlphaFoldDB" id="A0AAI8VMT5"/>
<dbReference type="InterPro" id="IPR051865">
    <property type="entry name" value="WD-repeat_CDT2_adapter"/>
</dbReference>
<accession>A0AAI8VMT5</accession>
<name>A0AAI8VMT5_9PEZI</name>
<dbReference type="EMBL" id="CAUWAG010000010">
    <property type="protein sequence ID" value="CAJ2507824.1"/>
    <property type="molecule type" value="Genomic_DNA"/>
</dbReference>
<evidence type="ECO:0000256" key="1">
    <source>
        <dbReference type="ARBA" id="ARBA00004906"/>
    </source>
</evidence>
<dbReference type="PROSITE" id="PS00678">
    <property type="entry name" value="WD_REPEATS_1"/>
    <property type="match status" value="1"/>
</dbReference>
<dbReference type="PANTHER" id="PTHR22852:SF0">
    <property type="entry name" value="DENTICLELESS PROTEIN HOMOLOG"/>
    <property type="match status" value="1"/>
</dbReference>
<dbReference type="GO" id="GO:0043161">
    <property type="term" value="P:proteasome-mediated ubiquitin-dependent protein catabolic process"/>
    <property type="evidence" value="ECO:0007669"/>
    <property type="project" value="TreeGrafter"/>
</dbReference>
<feature type="region of interest" description="Disordered" evidence="7">
    <location>
        <begin position="1"/>
        <end position="64"/>
    </location>
</feature>
<sequence length="749" mass="82063">MAGEATLGNGGIMSSPVPNDNSRLLSPPRASNGKERRNPPITPRRFRRFFTPRSRVPSPAHLSPARKALQVLAGPELNHRQRYQTPAPSSPLRPLSEEQIRDENLDLDLDLQDDRLAKRRKCHHTLESSPCRPPPLPASSDARSGLLSPIRSLHPSQEICESDEEMSDDELLSIHQPVKRLVPLTSRGLTGQLAQRQLGGMPRAGRSHMSYPTADWRVETADFHSRPDDVHNCISHDGPGQCIPFCVATCNRSSLTAVGDEEGRVRLLDSSGHPQEPFSKIHLTLQAHTNAIIDLAFSDDDYLLATASGDQMGRVIDMMTQTTVAFLPQHTASLKQIRFQPGQANSSVLATSSRDGSVQIWDLRCSRPAHDFSLPESRETNLVFRRPQAKRGCAVNSLYQAHAHTPHQVRQAHFIGYGDTPSRGELPGRANDISVTALQFLPAGQEHLLLTACEADASIKLWDIRSIHSSRTKVPSPLSATAPPESHSTYRPFGISSLALSTDASRLYALCKDNTVYAYSTAHLMLGHAPELSSRGEPPRRRQNVVTQQGLGPLYGFRHPSFHATSFYVKCAIRPARDGKSELLAVGSSDNCAVLFPTDERQFRDELSGAMGSMSLENSTIATAPLLPAALASFASTPAANTRASGAFRKPLFPANNSTNLSARLNDNIPIVRTGTPLVRGHEREVGSLAWTNQGKLVTVGDDYLIRCWSERRDDAADLRTGGETGGRRWGCGWADVGDDWDQPDDDED</sequence>
<dbReference type="GO" id="GO:0030674">
    <property type="term" value="F:protein-macromolecule adaptor activity"/>
    <property type="evidence" value="ECO:0007669"/>
    <property type="project" value="TreeGrafter"/>
</dbReference>
<evidence type="ECO:0000256" key="7">
    <source>
        <dbReference type="SAM" id="MobiDB-lite"/>
    </source>
</evidence>
<evidence type="ECO:0000256" key="4">
    <source>
        <dbReference type="ARBA" id="ARBA00022786"/>
    </source>
</evidence>
<dbReference type="PROSITE" id="PS50294">
    <property type="entry name" value="WD_REPEATS_REGION"/>
    <property type="match status" value="1"/>
</dbReference>
<feature type="repeat" description="WD" evidence="6">
    <location>
        <begin position="285"/>
        <end position="326"/>
    </location>
</feature>
<dbReference type="Gene3D" id="2.130.10.10">
    <property type="entry name" value="YVTN repeat-like/Quinoprotein amine dehydrogenase"/>
    <property type="match status" value="3"/>
</dbReference>
<dbReference type="PANTHER" id="PTHR22852">
    <property type="entry name" value="LETHAL 2 DENTICLELESS PROTEIN RETINOIC ACID-REGULATED NUCLEAR MATRIX-ASSOCIATED PROTEIN"/>
    <property type="match status" value="1"/>
</dbReference>
<keyword evidence="2 6" id="KW-0853">WD repeat</keyword>
<keyword evidence="4" id="KW-0833">Ubl conjugation pathway</keyword>
<dbReference type="InterPro" id="IPR019775">
    <property type="entry name" value="WD40_repeat_CS"/>
</dbReference>
<feature type="region of interest" description="Disordered" evidence="7">
    <location>
        <begin position="721"/>
        <end position="749"/>
    </location>
</feature>
<evidence type="ECO:0000256" key="6">
    <source>
        <dbReference type="PROSITE-ProRule" id="PRU00221"/>
    </source>
</evidence>
<proteinExistence type="inferred from homology"/>
<feature type="region of interest" description="Disordered" evidence="7">
    <location>
        <begin position="121"/>
        <end position="148"/>
    </location>
</feature>
<gene>
    <name evidence="8" type="ORF">KHLLAP_LOCUS8292</name>
</gene>
<reference evidence="8" key="1">
    <citation type="submission" date="2023-10" db="EMBL/GenBank/DDBJ databases">
        <authorList>
            <person name="Hackl T."/>
        </authorList>
    </citation>
    <scope>NUCLEOTIDE SEQUENCE</scope>
</reference>
<evidence type="ECO:0000256" key="2">
    <source>
        <dbReference type="ARBA" id="ARBA00022574"/>
    </source>
</evidence>
<keyword evidence="9" id="KW-1185">Reference proteome</keyword>
<feature type="compositionally biased region" description="Acidic residues" evidence="7">
    <location>
        <begin position="737"/>
        <end position="749"/>
    </location>
</feature>
<protein>
    <submittedName>
        <fullName evidence="8">Uu.00g090100.m01.CDS01</fullName>
    </submittedName>
</protein>
<comment type="caution">
    <text evidence="8">The sequence shown here is derived from an EMBL/GenBank/DDBJ whole genome shotgun (WGS) entry which is preliminary data.</text>
</comment>
<dbReference type="InterPro" id="IPR015943">
    <property type="entry name" value="WD40/YVTN_repeat-like_dom_sf"/>
</dbReference>
<feature type="repeat" description="WD" evidence="6">
    <location>
        <begin position="327"/>
        <end position="371"/>
    </location>
</feature>
<comment type="pathway">
    <text evidence="1">Protein modification; protein ubiquitination.</text>
</comment>
<comment type="similarity">
    <text evidence="5">Belongs to the WD repeat cdt2 family.</text>
</comment>
<dbReference type="SMART" id="SM00320">
    <property type="entry name" value="WD40"/>
    <property type="match status" value="6"/>
</dbReference>
<dbReference type="Pfam" id="PF00400">
    <property type="entry name" value="WD40"/>
    <property type="match status" value="3"/>
</dbReference>
<feature type="region of interest" description="Disordered" evidence="7">
    <location>
        <begin position="77"/>
        <end position="96"/>
    </location>
</feature>
<evidence type="ECO:0000256" key="5">
    <source>
        <dbReference type="ARBA" id="ARBA00038344"/>
    </source>
</evidence>
<organism evidence="8 9">
    <name type="scientific">Anthostomella pinea</name>
    <dbReference type="NCBI Taxonomy" id="933095"/>
    <lineage>
        <taxon>Eukaryota</taxon>
        <taxon>Fungi</taxon>
        <taxon>Dikarya</taxon>
        <taxon>Ascomycota</taxon>
        <taxon>Pezizomycotina</taxon>
        <taxon>Sordariomycetes</taxon>
        <taxon>Xylariomycetidae</taxon>
        <taxon>Xylariales</taxon>
        <taxon>Xylariaceae</taxon>
        <taxon>Anthostomella</taxon>
    </lineage>
</organism>
<evidence type="ECO:0000313" key="9">
    <source>
        <dbReference type="Proteomes" id="UP001295740"/>
    </source>
</evidence>